<feature type="domain" description="DUF4124" evidence="3">
    <location>
        <begin position="14"/>
        <end position="67"/>
    </location>
</feature>
<accession>A0A091B4N8</accession>
<proteinExistence type="predicted"/>
<dbReference type="InterPro" id="IPR025392">
    <property type="entry name" value="DUF4124"/>
</dbReference>
<feature type="region of interest" description="Disordered" evidence="1">
    <location>
        <begin position="36"/>
        <end position="86"/>
    </location>
</feature>
<dbReference type="PATRIC" id="fig|1384056.3.peg.1188"/>
<dbReference type="eggNOG" id="ENOG5031E7I">
    <property type="taxonomic scope" value="Bacteria"/>
</dbReference>
<feature type="chain" id="PRO_5001869481" description="DUF4124 domain-containing protein" evidence="2">
    <location>
        <begin position="22"/>
        <end position="196"/>
    </location>
</feature>
<dbReference type="EMBL" id="AVCK01000014">
    <property type="protein sequence ID" value="KFN46691.1"/>
    <property type="molecule type" value="Genomic_DNA"/>
</dbReference>
<name>A0A091B4N8_9GAMM</name>
<evidence type="ECO:0000259" key="3">
    <source>
        <dbReference type="Pfam" id="PF13511"/>
    </source>
</evidence>
<comment type="caution">
    <text evidence="4">The sequence shown here is derived from an EMBL/GenBank/DDBJ whole genome shotgun (WGS) entry which is preliminary data.</text>
</comment>
<evidence type="ECO:0000313" key="5">
    <source>
        <dbReference type="Proteomes" id="UP000029393"/>
    </source>
</evidence>
<evidence type="ECO:0000313" key="4">
    <source>
        <dbReference type="EMBL" id="KFN46691.1"/>
    </source>
</evidence>
<dbReference type="RefSeq" id="WP_034211711.1">
    <property type="nucleotide sequence ID" value="NZ_AVCK01000014.1"/>
</dbReference>
<evidence type="ECO:0000256" key="1">
    <source>
        <dbReference type="SAM" id="MobiDB-lite"/>
    </source>
</evidence>
<dbReference type="Pfam" id="PF13511">
    <property type="entry name" value="DUF4124"/>
    <property type="match status" value="1"/>
</dbReference>
<protein>
    <recommendedName>
        <fullName evidence="3">DUF4124 domain-containing protein</fullName>
    </recommendedName>
</protein>
<gene>
    <name evidence="4" type="ORF">N787_09830</name>
</gene>
<evidence type="ECO:0000256" key="2">
    <source>
        <dbReference type="SAM" id="SignalP"/>
    </source>
</evidence>
<keyword evidence="2" id="KW-0732">Signal</keyword>
<dbReference type="Proteomes" id="UP000029393">
    <property type="component" value="Unassembled WGS sequence"/>
</dbReference>
<reference evidence="4 5" key="1">
    <citation type="submission" date="2013-09" db="EMBL/GenBank/DDBJ databases">
        <title>Genome sequencing of Arenimonas metalli.</title>
        <authorList>
            <person name="Chen F."/>
            <person name="Wang G."/>
        </authorList>
    </citation>
    <scope>NUCLEOTIDE SEQUENCE [LARGE SCALE GENOMIC DNA]</scope>
    <source>
        <strain evidence="4 5">CF5-1</strain>
    </source>
</reference>
<organism evidence="4 5">
    <name type="scientific">Arenimonas metalli CF5-1</name>
    <dbReference type="NCBI Taxonomy" id="1384056"/>
    <lineage>
        <taxon>Bacteria</taxon>
        <taxon>Pseudomonadati</taxon>
        <taxon>Pseudomonadota</taxon>
        <taxon>Gammaproteobacteria</taxon>
        <taxon>Lysobacterales</taxon>
        <taxon>Lysobacteraceae</taxon>
        <taxon>Arenimonas</taxon>
    </lineage>
</organism>
<sequence length="196" mass="21126">MRPWVIASLASLLALVGPAAGEDLTVYRCQDAGGRVTLQDEPCPAGQQQSARSMVRPRDPAPPPPAPEREPEPAPVDAALPPPAYYEPGLPFPPPPLFQCTDYDGSQRFSEDYDPATRCVPLPVLGYDVRGSSAAAGTCRWVTESCVRLDDGDACEQFRAKLKQARSDALHAFSDTAAYRKSEVLRLDAIVAESCP</sequence>
<feature type="signal peptide" evidence="2">
    <location>
        <begin position="1"/>
        <end position="21"/>
    </location>
</feature>
<dbReference type="AlphaFoldDB" id="A0A091B4N8"/>
<keyword evidence="5" id="KW-1185">Reference proteome</keyword>